<dbReference type="RefSeq" id="WP_094324900.1">
    <property type="nucleotide sequence ID" value="NZ_CP022347.1"/>
</dbReference>
<gene>
    <name evidence="1" type="ORF">CAV_0452</name>
</gene>
<dbReference type="KEGG" id="cavi:CAV_0452"/>
<name>A0A222MW35_9BACT</name>
<protein>
    <recommendedName>
        <fullName evidence="3">Lipoprotein</fullName>
    </recommendedName>
</protein>
<dbReference type="OrthoDB" id="792101at2"/>
<dbReference type="EMBL" id="CP022347">
    <property type="protein sequence ID" value="ASQ30119.1"/>
    <property type="molecule type" value="Genomic_DNA"/>
</dbReference>
<reference evidence="1 2" key="1">
    <citation type="submission" date="2017-07" db="EMBL/GenBank/DDBJ databases">
        <title>Analysis of two Campylobacter avium genomes and identification of a novel hippuricase gene.</title>
        <authorList>
            <person name="Miller W.G."/>
            <person name="Chapman M.H."/>
            <person name="Yee E."/>
            <person name="Revez J."/>
            <person name="Bono J.L."/>
            <person name="Rossi M."/>
        </authorList>
    </citation>
    <scope>NUCLEOTIDE SEQUENCE [LARGE SCALE GENOMIC DNA]</scope>
    <source>
        <strain evidence="1 2">LMG 24591</strain>
    </source>
</reference>
<accession>A0A222MW35</accession>
<keyword evidence="2" id="KW-1185">Reference proteome</keyword>
<sequence>MLRLVFIIFLLFFISCDKQDKDRQEANFTKLNNSAEFSEKEQDKAKIFLENEAYILGLKFDCKLNSLDENTSLYCIDSIFNIQDKKNEKVFSLKDAFIELSEGLTKFSFSNAFYSYQLSFKDEIYSLKITNLKENSVELEDYFTSLDEEVFFKDEPEFVDLNKLFFASNVNLEESLFNTANLSGRKLFSKDAKWELWRKNIKENDFLYNLSNHSYYIYKDGYLSDEFSVSLHKKDDLFYLGVNTPRHFKHALIQDFFCIDDIFVFKFDERNFIFAKVDEDFVNFYEAKLGFMGLDVSLLTFNSYFNFSKNDLKYEMFLSEEGCEDCEQNLSSTDFNPTSF</sequence>
<dbReference type="PROSITE" id="PS51257">
    <property type="entry name" value="PROKAR_LIPOPROTEIN"/>
    <property type="match status" value="1"/>
</dbReference>
<dbReference type="Proteomes" id="UP000201169">
    <property type="component" value="Chromosome"/>
</dbReference>
<dbReference type="AlphaFoldDB" id="A0A222MW35"/>
<proteinExistence type="predicted"/>
<evidence type="ECO:0000313" key="1">
    <source>
        <dbReference type="EMBL" id="ASQ30119.1"/>
    </source>
</evidence>
<evidence type="ECO:0000313" key="2">
    <source>
        <dbReference type="Proteomes" id="UP000201169"/>
    </source>
</evidence>
<organism evidence="1 2">
    <name type="scientific">Campylobacter avium LMG 24591</name>
    <dbReference type="NCBI Taxonomy" id="522484"/>
    <lineage>
        <taxon>Bacteria</taxon>
        <taxon>Pseudomonadati</taxon>
        <taxon>Campylobacterota</taxon>
        <taxon>Epsilonproteobacteria</taxon>
        <taxon>Campylobacterales</taxon>
        <taxon>Campylobacteraceae</taxon>
        <taxon>Campylobacter</taxon>
    </lineage>
</organism>
<evidence type="ECO:0008006" key="3">
    <source>
        <dbReference type="Google" id="ProtNLM"/>
    </source>
</evidence>